<dbReference type="RefSeq" id="WP_179651250.1">
    <property type="nucleotide sequence ID" value="NZ_JACBZM010000001.1"/>
</dbReference>
<name>A0A7Y9ZPF4_9ACTN</name>
<protein>
    <submittedName>
        <fullName evidence="1">Uncharacterized protein</fullName>
    </submittedName>
</protein>
<dbReference type="Proteomes" id="UP000562045">
    <property type="component" value="Unassembled WGS sequence"/>
</dbReference>
<dbReference type="AlphaFoldDB" id="A0A7Y9ZPF4"/>
<comment type="caution">
    <text evidence="1">The sequence shown here is derived from an EMBL/GenBank/DDBJ whole genome shotgun (WGS) entry which is preliminary data.</text>
</comment>
<reference evidence="1 2" key="1">
    <citation type="submission" date="2020-07" db="EMBL/GenBank/DDBJ databases">
        <title>Sequencing the genomes of 1000 actinobacteria strains.</title>
        <authorList>
            <person name="Klenk H.-P."/>
        </authorList>
    </citation>
    <scope>NUCLEOTIDE SEQUENCE [LARGE SCALE GENOMIC DNA]</scope>
    <source>
        <strain evidence="1 2">DSM 15131</strain>
    </source>
</reference>
<accession>A0A7Y9ZPF4</accession>
<gene>
    <name evidence="1" type="ORF">BJ993_004386</name>
</gene>
<dbReference type="EMBL" id="JACBZM010000001">
    <property type="protein sequence ID" value="NYI47306.1"/>
    <property type="molecule type" value="Genomic_DNA"/>
</dbReference>
<evidence type="ECO:0000313" key="2">
    <source>
        <dbReference type="Proteomes" id="UP000562045"/>
    </source>
</evidence>
<evidence type="ECO:0000313" key="1">
    <source>
        <dbReference type="EMBL" id="NYI47306.1"/>
    </source>
</evidence>
<organism evidence="1 2">
    <name type="scientific">Nocardioides aromaticivorans</name>
    <dbReference type="NCBI Taxonomy" id="200618"/>
    <lineage>
        <taxon>Bacteria</taxon>
        <taxon>Bacillati</taxon>
        <taxon>Actinomycetota</taxon>
        <taxon>Actinomycetes</taxon>
        <taxon>Propionibacteriales</taxon>
        <taxon>Nocardioidaceae</taxon>
        <taxon>Nocardioides</taxon>
    </lineage>
</organism>
<proteinExistence type="predicted"/>
<sequence>MTDAVQDGVDAVARLADLRADAGKLGTAAAAWAWLEDLRGTSREDLASAEPVLDALFAAGTTPTALDGATEGILVATTTNRVLDTAVKALTAVWMPWRGKRFDSEAGSGDNRMTESSSLVGKLLWPLYSMRTDDDGRSAFDFSTYAEPGVEDPDVTVLVIDYAGIPQNPALVIRSIRDELVELVPGVYLGKIFFKMPKLTGDGGFERIGFFALRSP</sequence>